<dbReference type="SUPFAM" id="SSF51556">
    <property type="entry name" value="Metallo-dependent hydrolases"/>
    <property type="match status" value="1"/>
</dbReference>
<dbReference type="InterPro" id="IPR050138">
    <property type="entry name" value="DHOase/Allantoinase_Hydrolase"/>
</dbReference>
<sequence>MHRILTWALPALLIFFGTPVFVSVKKAIHLKILEPPVHVSSGLSKCAALREKVAYTETFHDRTHSDRFAAGAKSVLIKRARIWTGDKNGTEIMRGDILLENGIIRRVGRSLDASLDVDASSLTVLDVDDAWVTPGLVDIQSHRGILPTPTLKTVLEDHPLDEFVQPWLRIIDGLSTHDDSYLLSIAGGTTTTLVLPDSAGAIGGQGYVIKLRDTVDRSPSSMLLEPYEVRSPSKTSSTWRHIKHTCGEHPSKVYNGTRMDTMWALRQAYARARTILQKQDDYCERATSGVWYGLGEFPEELRWEALVDVLRGRAKVHVNCHRAADLENIVQLSREFQFPIAVLHHASEAYLIPSELKRAFGAPPALALFAVNSRETAEAYRASEFAPRILSANGLSVLMKASPPTSDHPEGLNGRYLLYEAQQAFFYGLPANLALASVTSRPAEALGVGHRVGYIKRGWDADLVVWDSHPLALGATPSQVFIDGVPQFYRPYTKRKHDNFKKLPKTPNFDKEASDAILYDGLPPLLPKKVTKPLVLINVTSVYSASSSTIKQQILPNHSGPQVVVVAPDGDIVCHGSHDSCSTETLLNGATVIDLEGGSISPGLISVGSPLGSNTIDFETSTSDGMSIDPLLKPVPQVIGGDFTVPQAVDGLSFGTRDAILAYRAGVTSSITAPTHEEFYSGISAHFSTGALHKMEDGAVLKEIVAIHVSIGHSSRLSISAQMAALRSLLLGPARGAAGHWFHRITEGDLPLVIEAHSADVIASLIILKRETEAETKKSIKMTIMGGTEAYVLAQELAEENIGVILVSSRPFPLYWDNRRILPGPPLTNDTSITQLLSHGVTVGVGVGRKPFVRNLRFDLAWAALETEGRISKEEALAMGSVNIQHLLGVHSEVDLVITHGGDLLELGSRVIGVISPRRKMVHLTI</sequence>
<dbReference type="GO" id="GO:0005737">
    <property type="term" value="C:cytoplasm"/>
    <property type="evidence" value="ECO:0007669"/>
    <property type="project" value="TreeGrafter"/>
</dbReference>
<feature type="domain" description="Amidohydrolase-related" evidence="1">
    <location>
        <begin position="425"/>
        <end position="483"/>
    </location>
</feature>
<protein>
    <recommendedName>
        <fullName evidence="1">Amidohydrolase-related domain-containing protein</fullName>
    </recommendedName>
</protein>
<dbReference type="STRING" id="703135.A0A2A9NQE9"/>
<dbReference type="PANTHER" id="PTHR43668:SF5">
    <property type="entry name" value="AMIDOHYDROLASE 3 DOMAIN-CONTAINING PROTEIN"/>
    <property type="match status" value="1"/>
</dbReference>
<dbReference type="InterPro" id="IPR006680">
    <property type="entry name" value="Amidohydro-rel"/>
</dbReference>
<gene>
    <name evidence="2" type="ORF">AMATHDRAFT_175162</name>
</gene>
<proteinExistence type="predicted"/>
<dbReference type="GO" id="GO:0006145">
    <property type="term" value="P:purine nucleobase catabolic process"/>
    <property type="evidence" value="ECO:0007669"/>
    <property type="project" value="TreeGrafter"/>
</dbReference>
<accession>A0A2A9NQE9</accession>
<dbReference type="PANTHER" id="PTHR43668">
    <property type="entry name" value="ALLANTOINASE"/>
    <property type="match status" value="1"/>
</dbReference>
<reference evidence="2 3" key="1">
    <citation type="submission" date="2014-02" db="EMBL/GenBank/DDBJ databases">
        <title>Transposable element dynamics among asymbiotic and ectomycorrhizal Amanita fungi.</title>
        <authorList>
            <consortium name="DOE Joint Genome Institute"/>
            <person name="Hess J."/>
            <person name="Skrede I."/>
            <person name="Wolfe B."/>
            <person name="LaButti K."/>
            <person name="Ohm R.A."/>
            <person name="Grigoriev I.V."/>
            <person name="Pringle A."/>
        </authorList>
    </citation>
    <scope>NUCLEOTIDE SEQUENCE [LARGE SCALE GENOMIC DNA]</scope>
    <source>
        <strain evidence="2 3">SKay4041</strain>
    </source>
</reference>
<dbReference type="Gene3D" id="3.20.20.140">
    <property type="entry name" value="Metal-dependent hydrolases"/>
    <property type="match status" value="2"/>
</dbReference>
<evidence type="ECO:0000313" key="3">
    <source>
        <dbReference type="Proteomes" id="UP000242287"/>
    </source>
</evidence>
<dbReference type="OrthoDB" id="10258955at2759"/>
<dbReference type="GO" id="GO:0004038">
    <property type="term" value="F:allantoinase activity"/>
    <property type="evidence" value="ECO:0007669"/>
    <property type="project" value="TreeGrafter"/>
</dbReference>
<dbReference type="InterPro" id="IPR011059">
    <property type="entry name" value="Metal-dep_hydrolase_composite"/>
</dbReference>
<keyword evidence="3" id="KW-1185">Reference proteome</keyword>
<dbReference type="Proteomes" id="UP000242287">
    <property type="component" value="Unassembled WGS sequence"/>
</dbReference>
<dbReference type="AlphaFoldDB" id="A0A2A9NQE9"/>
<organism evidence="2 3">
    <name type="scientific">Amanita thiersii Skay4041</name>
    <dbReference type="NCBI Taxonomy" id="703135"/>
    <lineage>
        <taxon>Eukaryota</taxon>
        <taxon>Fungi</taxon>
        <taxon>Dikarya</taxon>
        <taxon>Basidiomycota</taxon>
        <taxon>Agaricomycotina</taxon>
        <taxon>Agaricomycetes</taxon>
        <taxon>Agaricomycetidae</taxon>
        <taxon>Agaricales</taxon>
        <taxon>Pluteineae</taxon>
        <taxon>Amanitaceae</taxon>
        <taxon>Amanita</taxon>
    </lineage>
</organism>
<dbReference type="InterPro" id="IPR032466">
    <property type="entry name" value="Metal_Hydrolase"/>
</dbReference>
<evidence type="ECO:0000313" key="2">
    <source>
        <dbReference type="EMBL" id="PFH51544.1"/>
    </source>
</evidence>
<name>A0A2A9NQE9_9AGAR</name>
<evidence type="ECO:0000259" key="1">
    <source>
        <dbReference type="Pfam" id="PF01979"/>
    </source>
</evidence>
<dbReference type="EMBL" id="KZ301987">
    <property type="protein sequence ID" value="PFH51544.1"/>
    <property type="molecule type" value="Genomic_DNA"/>
</dbReference>
<dbReference type="SUPFAM" id="SSF51338">
    <property type="entry name" value="Composite domain of metallo-dependent hydrolases"/>
    <property type="match status" value="1"/>
</dbReference>
<dbReference type="Pfam" id="PF01979">
    <property type="entry name" value="Amidohydro_1"/>
    <property type="match status" value="1"/>
</dbReference>